<dbReference type="Gene3D" id="2.10.109.10">
    <property type="entry name" value="Umud Fragment, subunit A"/>
    <property type="match status" value="1"/>
</dbReference>
<dbReference type="InterPro" id="IPR039418">
    <property type="entry name" value="LexA-like"/>
</dbReference>
<evidence type="ECO:0000313" key="7">
    <source>
        <dbReference type="Proteomes" id="UP000287239"/>
    </source>
</evidence>
<feature type="domain" description="HTH cro/C1-type" evidence="5">
    <location>
        <begin position="36"/>
        <end position="62"/>
    </location>
</feature>
<proteinExistence type="predicted"/>
<keyword evidence="7" id="KW-1185">Reference proteome</keyword>
<evidence type="ECO:0000256" key="4">
    <source>
        <dbReference type="SAM" id="Coils"/>
    </source>
</evidence>
<keyword evidence="4" id="KW-0175">Coiled coil</keyword>
<keyword evidence="2" id="KW-0238">DNA-binding</keyword>
<evidence type="ECO:0000259" key="5">
    <source>
        <dbReference type="PROSITE" id="PS50943"/>
    </source>
</evidence>
<feature type="coiled-coil region" evidence="4">
    <location>
        <begin position="73"/>
        <end position="119"/>
    </location>
</feature>
<dbReference type="AlphaFoldDB" id="A0A429ZSH0"/>
<dbReference type="RefSeq" id="WP_126778907.1">
    <property type="nucleotide sequence ID" value="NZ_NGJU01000006.1"/>
</dbReference>
<name>A0A429ZSH0_9ENTE</name>
<evidence type="ECO:0000313" key="6">
    <source>
        <dbReference type="EMBL" id="RST96627.1"/>
    </source>
</evidence>
<dbReference type="PROSITE" id="PS50943">
    <property type="entry name" value="HTH_CROC1"/>
    <property type="match status" value="1"/>
</dbReference>
<dbReference type="OrthoDB" id="2475196at2"/>
<dbReference type="CDD" id="cd06529">
    <property type="entry name" value="S24_LexA-like"/>
    <property type="match status" value="1"/>
</dbReference>
<dbReference type="Pfam" id="PF00717">
    <property type="entry name" value="Peptidase_S24"/>
    <property type="match status" value="1"/>
</dbReference>
<dbReference type="InterPro" id="IPR010982">
    <property type="entry name" value="Lambda_DNA-bd_dom_sf"/>
</dbReference>
<dbReference type="GeneID" id="98567757"/>
<dbReference type="InterPro" id="IPR001387">
    <property type="entry name" value="Cro/C1-type_HTH"/>
</dbReference>
<sequence length="238" mass="27399">MTVEKGIKELIENRFGNIKYFSEEIELPYTTVRSILERGVLNSKVENVIKIAEGLNMDPKDFLKLDRENIMIYDEDQTIIDNLNDIIKRLETERKKKVYEMAKKELNDQENNIIDLREYRDVDIQSSVSAGTGVVDLDANHTERISYNGFIPNKYDTAFRVQGDSMEPMFQDGEIVFVVKDEDVRNGQIGVVLIDGEAFIKKMYVEGDKLRLVSLNRLYEDIIANGSNEISVYGRVVL</sequence>
<keyword evidence="3" id="KW-0804">Transcription</keyword>
<evidence type="ECO:0000256" key="2">
    <source>
        <dbReference type="ARBA" id="ARBA00023125"/>
    </source>
</evidence>
<organism evidence="6 7">
    <name type="scientific">Vagococcus salmoninarum</name>
    <dbReference type="NCBI Taxonomy" id="2739"/>
    <lineage>
        <taxon>Bacteria</taxon>
        <taxon>Bacillati</taxon>
        <taxon>Bacillota</taxon>
        <taxon>Bacilli</taxon>
        <taxon>Lactobacillales</taxon>
        <taxon>Enterococcaceae</taxon>
        <taxon>Vagococcus</taxon>
    </lineage>
</organism>
<keyword evidence="1" id="KW-0805">Transcription regulation</keyword>
<dbReference type="SUPFAM" id="SSF51306">
    <property type="entry name" value="LexA/Signal peptidase"/>
    <property type="match status" value="1"/>
</dbReference>
<protein>
    <recommendedName>
        <fullName evidence="5">HTH cro/C1-type domain-containing protein</fullName>
    </recommendedName>
</protein>
<dbReference type="PANTHER" id="PTHR40661:SF1">
    <property type="entry name" value="HTH CRO_C1-TYPE DOMAIN-CONTAINING PROTEIN"/>
    <property type="match status" value="1"/>
</dbReference>
<gene>
    <name evidence="6" type="ORF">CBF35_05185</name>
</gene>
<dbReference type="CDD" id="cd00093">
    <property type="entry name" value="HTH_XRE"/>
    <property type="match status" value="1"/>
</dbReference>
<dbReference type="Gene3D" id="1.10.260.40">
    <property type="entry name" value="lambda repressor-like DNA-binding domains"/>
    <property type="match status" value="1"/>
</dbReference>
<dbReference type="EMBL" id="NGJU01000006">
    <property type="protein sequence ID" value="RST96627.1"/>
    <property type="molecule type" value="Genomic_DNA"/>
</dbReference>
<dbReference type="Proteomes" id="UP000287239">
    <property type="component" value="Unassembled WGS sequence"/>
</dbReference>
<reference evidence="6 7" key="1">
    <citation type="submission" date="2017-05" db="EMBL/GenBank/DDBJ databases">
        <title>Vagococcus spp. assemblies.</title>
        <authorList>
            <person name="Gulvik C.A."/>
        </authorList>
    </citation>
    <scope>NUCLEOTIDE SEQUENCE [LARGE SCALE GENOMIC DNA]</scope>
    <source>
        <strain evidence="6 7">NCFB 2777</strain>
    </source>
</reference>
<dbReference type="GO" id="GO:0003677">
    <property type="term" value="F:DNA binding"/>
    <property type="evidence" value="ECO:0007669"/>
    <property type="project" value="UniProtKB-KW"/>
</dbReference>
<dbReference type="InterPro" id="IPR036286">
    <property type="entry name" value="LexA/Signal_pep-like_sf"/>
</dbReference>
<dbReference type="PANTHER" id="PTHR40661">
    <property type="match status" value="1"/>
</dbReference>
<dbReference type="InterPro" id="IPR015927">
    <property type="entry name" value="Peptidase_S24_S26A/B/C"/>
</dbReference>
<comment type="caution">
    <text evidence="6">The sequence shown here is derived from an EMBL/GenBank/DDBJ whole genome shotgun (WGS) entry which is preliminary data.</text>
</comment>
<evidence type="ECO:0000256" key="3">
    <source>
        <dbReference type="ARBA" id="ARBA00023163"/>
    </source>
</evidence>
<evidence type="ECO:0000256" key="1">
    <source>
        <dbReference type="ARBA" id="ARBA00023015"/>
    </source>
</evidence>
<accession>A0A429ZSH0</accession>